<dbReference type="GeneID" id="40725538"/>
<dbReference type="OrthoDB" id="5357513at2759"/>
<evidence type="ECO:0000259" key="2">
    <source>
        <dbReference type="Pfam" id="PF00248"/>
    </source>
</evidence>
<dbReference type="RefSeq" id="XP_029740276.1">
    <property type="nucleotide sequence ID" value="XM_029883241.1"/>
</dbReference>
<proteinExistence type="predicted"/>
<dbReference type="AlphaFoldDB" id="A0A4U7KUP1"/>
<organism evidence="3 4">
    <name type="scientific">Sporisorium graminicola</name>
    <dbReference type="NCBI Taxonomy" id="280036"/>
    <lineage>
        <taxon>Eukaryota</taxon>
        <taxon>Fungi</taxon>
        <taxon>Dikarya</taxon>
        <taxon>Basidiomycota</taxon>
        <taxon>Ustilaginomycotina</taxon>
        <taxon>Ustilaginomycetes</taxon>
        <taxon>Ustilaginales</taxon>
        <taxon>Ustilaginaceae</taxon>
        <taxon>Sporisorium</taxon>
    </lineage>
</organism>
<feature type="domain" description="NADP-dependent oxidoreductase" evidence="2">
    <location>
        <begin position="191"/>
        <end position="258"/>
    </location>
</feature>
<gene>
    <name evidence="3" type="ORF">EX895_002643</name>
</gene>
<dbReference type="PANTHER" id="PTHR11732">
    <property type="entry name" value="ALDO/KETO REDUCTASE"/>
    <property type="match status" value="1"/>
</dbReference>
<dbReference type="SUPFAM" id="SSF51430">
    <property type="entry name" value="NAD(P)-linked oxidoreductase"/>
    <property type="match status" value="1"/>
</dbReference>
<comment type="caution">
    <text evidence="3">The sequence shown here is derived from an EMBL/GenBank/DDBJ whole genome shotgun (WGS) entry which is preliminary data.</text>
</comment>
<keyword evidence="4" id="KW-1185">Reference proteome</keyword>
<protein>
    <recommendedName>
        <fullName evidence="2">NADP-dependent oxidoreductase domain-containing protein</fullName>
    </recommendedName>
</protein>
<feature type="region of interest" description="Disordered" evidence="1">
    <location>
        <begin position="1"/>
        <end position="20"/>
    </location>
</feature>
<dbReference type="GO" id="GO:0016491">
    <property type="term" value="F:oxidoreductase activity"/>
    <property type="evidence" value="ECO:0007669"/>
    <property type="project" value="InterPro"/>
</dbReference>
<name>A0A4U7KUP1_9BASI</name>
<evidence type="ECO:0000313" key="4">
    <source>
        <dbReference type="Proteomes" id="UP000306050"/>
    </source>
</evidence>
<sequence>MSSNQASTSASAAATSSTAAPAAPAAAAASAIASTPAARSRLDKIPKLLYGTAWKGDYTSDLVILALSHGFRGIDTAGQRKHYREDHVGQALSTAQTDLDLDRRDVWVQSKFTPRSGQDWTHPELIPFAQDEDVEVQVRKSFAASLRNLHPWLEFEALETVASKINANHARGAEGEDLDAGVAYGDVKGEAYLDSYVLHSPLTTLERTLKVWATMESFVHLGLVRQIGISNVYDPDIFQAIARTTRIPPSVVQNRWHYTTGHDVALLSLLSPTLSPNDYASGKRDAVVYQPFWSLTGNPNLLASVEVQDLAIRKGWTPQQTVYAFLASGMNIPGLTVTVLSGTTSEQHMVEAVKAVHEGQREDTWEPGDLDRIRRVVYGE</sequence>
<dbReference type="InterPro" id="IPR023210">
    <property type="entry name" value="NADP_OxRdtase_dom"/>
</dbReference>
<dbReference type="Proteomes" id="UP000306050">
    <property type="component" value="Chromosome SGRAM_16"/>
</dbReference>
<dbReference type="Pfam" id="PF00248">
    <property type="entry name" value="Aldo_ket_red"/>
    <property type="match status" value="1"/>
</dbReference>
<dbReference type="Gene3D" id="3.20.20.100">
    <property type="entry name" value="NADP-dependent oxidoreductase domain"/>
    <property type="match status" value="1"/>
</dbReference>
<dbReference type="EMBL" id="SRRM01000009">
    <property type="protein sequence ID" value="TKY88291.1"/>
    <property type="molecule type" value="Genomic_DNA"/>
</dbReference>
<dbReference type="KEGG" id="sgra:EX895_002643"/>
<reference evidence="3 4" key="1">
    <citation type="submission" date="2019-05" db="EMBL/GenBank/DDBJ databases">
        <title>Sporisorium graminicola CBS 10092 draft sequencing and annotation.</title>
        <authorList>
            <person name="Solano-Gonzalez S."/>
            <person name="Caddick M.X."/>
            <person name="Darby A."/>
        </authorList>
    </citation>
    <scope>NUCLEOTIDE SEQUENCE [LARGE SCALE GENOMIC DNA]</scope>
    <source>
        <strain evidence="3 4">CBS 10092</strain>
    </source>
</reference>
<dbReference type="InterPro" id="IPR036812">
    <property type="entry name" value="NAD(P)_OxRdtase_dom_sf"/>
</dbReference>
<dbReference type="InterPro" id="IPR020471">
    <property type="entry name" value="AKR"/>
</dbReference>
<evidence type="ECO:0000313" key="3">
    <source>
        <dbReference type="EMBL" id="TKY88291.1"/>
    </source>
</evidence>
<accession>A0A4U7KUP1</accession>
<evidence type="ECO:0000256" key="1">
    <source>
        <dbReference type="SAM" id="MobiDB-lite"/>
    </source>
</evidence>